<protein>
    <recommendedName>
        <fullName evidence="4">von Willebrand factor type A</fullName>
    </recommendedName>
</protein>
<evidence type="ECO:0008006" key="4">
    <source>
        <dbReference type="Google" id="ProtNLM"/>
    </source>
</evidence>
<evidence type="ECO:0000313" key="3">
    <source>
        <dbReference type="Proteomes" id="UP000011514"/>
    </source>
</evidence>
<feature type="region of interest" description="Disordered" evidence="1">
    <location>
        <begin position="319"/>
        <end position="340"/>
    </location>
</feature>
<feature type="region of interest" description="Disordered" evidence="1">
    <location>
        <begin position="517"/>
        <end position="537"/>
    </location>
</feature>
<feature type="compositionally biased region" description="Gly residues" evidence="1">
    <location>
        <begin position="520"/>
        <end position="531"/>
    </location>
</feature>
<gene>
    <name evidence="2" type="ORF">C471_04900</name>
</gene>
<feature type="compositionally biased region" description="Polar residues" evidence="1">
    <location>
        <begin position="60"/>
        <end position="74"/>
    </location>
</feature>
<dbReference type="InterPro" id="IPR023833">
    <property type="entry name" value="Signal_pept_SipW-depend-type"/>
</dbReference>
<dbReference type="Proteomes" id="UP000011514">
    <property type="component" value="Unassembled WGS sequence"/>
</dbReference>
<dbReference type="NCBIfam" id="NF038133">
    <property type="entry name" value="choice_anch_L"/>
    <property type="match status" value="1"/>
</dbReference>
<accession>M0E7J9</accession>
<name>M0E7J9_9EURY</name>
<feature type="region of interest" description="Disordered" evidence="1">
    <location>
        <begin position="55"/>
        <end position="74"/>
    </location>
</feature>
<feature type="region of interest" description="Disordered" evidence="1">
    <location>
        <begin position="194"/>
        <end position="222"/>
    </location>
</feature>
<comment type="caution">
    <text evidence="2">The sequence shown here is derived from an EMBL/GenBank/DDBJ whole genome shotgun (WGS) entry which is preliminary data.</text>
</comment>
<dbReference type="AlphaFoldDB" id="M0E7J9"/>
<keyword evidence="3" id="KW-1185">Reference proteome</keyword>
<feature type="region of interest" description="Disordered" evidence="1">
    <location>
        <begin position="747"/>
        <end position="773"/>
    </location>
</feature>
<feature type="region of interest" description="Disordered" evidence="1">
    <location>
        <begin position="158"/>
        <end position="181"/>
    </location>
</feature>
<feature type="compositionally biased region" description="Polar residues" evidence="1">
    <location>
        <begin position="644"/>
        <end position="654"/>
    </location>
</feature>
<evidence type="ECO:0000313" key="2">
    <source>
        <dbReference type="EMBL" id="ELZ42349.1"/>
    </source>
</evidence>
<organism evidence="2 3">
    <name type="scientific">Halorubrum saccharovorum DSM 1137</name>
    <dbReference type="NCBI Taxonomy" id="1227484"/>
    <lineage>
        <taxon>Archaea</taxon>
        <taxon>Methanobacteriati</taxon>
        <taxon>Methanobacteriota</taxon>
        <taxon>Stenosarchaea group</taxon>
        <taxon>Halobacteria</taxon>
        <taxon>Halobacteriales</taxon>
        <taxon>Haloferacaceae</taxon>
        <taxon>Halorubrum</taxon>
    </lineage>
</organism>
<dbReference type="eggNOG" id="arCOG02503">
    <property type="taxonomic scope" value="Archaea"/>
</dbReference>
<evidence type="ECO:0000256" key="1">
    <source>
        <dbReference type="SAM" id="MobiDB-lite"/>
    </source>
</evidence>
<feature type="region of interest" description="Disordered" evidence="1">
    <location>
        <begin position="633"/>
        <end position="661"/>
    </location>
</feature>
<dbReference type="PATRIC" id="fig|1227484.4.peg.1006"/>
<dbReference type="EMBL" id="AOJE01000012">
    <property type="protein sequence ID" value="ELZ42349.1"/>
    <property type="molecule type" value="Genomic_DNA"/>
</dbReference>
<feature type="compositionally biased region" description="Polar residues" evidence="1">
    <location>
        <begin position="764"/>
        <end position="773"/>
    </location>
</feature>
<feature type="compositionally biased region" description="Acidic residues" evidence="1">
    <location>
        <begin position="166"/>
        <end position="176"/>
    </location>
</feature>
<feature type="compositionally biased region" description="Acidic residues" evidence="1">
    <location>
        <begin position="564"/>
        <end position="581"/>
    </location>
</feature>
<dbReference type="eggNOG" id="arCOG05861">
    <property type="taxonomic scope" value="Archaea"/>
</dbReference>
<feature type="compositionally biased region" description="Low complexity" evidence="1">
    <location>
        <begin position="633"/>
        <end position="643"/>
    </location>
</feature>
<proteinExistence type="predicted"/>
<dbReference type="eggNOG" id="arCOG02916">
    <property type="taxonomic scope" value="Archaea"/>
</dbReference>
<reference evidence="2 3" key="1">
    <citation type="journal article" date="2014" name="PLoS Genet.">
        <title>Phylogenetically driven sequencing of extremely halophilic archaea reveals strategies for static and dynamic osmo-response.</title>
        <authorList>
            <person name="Becker E.A."/>
            <person name="Seitzer P.M."/>
            <person name="Tritt A."/>
            <person name="Larsen D."/>
            <person name="Krusor M."/>
            <person name="Yao A.I."/>
            <person name="Wu D."/>
            <person name="Madern D."/>
            <person name="Eisen J.A."/>
            <person name="Darling A.E."/>
            <person name="Facciotti M.T."/>
        </authorList>
    </citation>
    <scope>NUCLEOTIDE SEQUENCE [LARGE SCALE GENOMIC DNA]</scope>
    <source>
        <strain evidence="2 3">DSM 1137</strain>
    </source>
</reference>
<dbReference type="NCBIfam" id="TIGR04088">
    <property type="entry name" value="cognate_SipW"/>
    <property type="match status" value="1"/>
</dbReference>
<dbReference type="InterPro" id="IPR049804">
    <property type="entry name" value="Choice_anch_L"/>
</dbReference>
<sequence length="773" mass="79442">MAGAAAGVGTSALFSDEESFTNNSITAGTLDLKVSWDEHYFNGIRNLDDVSEANVEFDSPGSTETGFPSSSGSPYLSVTDGAVDTFMNDTRTEQFPDGGLGSNEDPCEELADVPGAEIPPPVIDLDDVKPGDFGEITFDFSLCDNPGYLWMTGELVSESENGVTEPEGDSPEEDGSFDNSSLWPLAALTGVSALNRDGEDGGTSSEATGETDSQTTGASRNSLWSTLGKGAAMTGAGVAGLSALTGSASAQSGFSVTSLADDSSLSATDLADSLIAGGSGISINNASFTGAGAAGGTFSGGSSVYNLDGGVILSTGDVGDIVGPNDSDGTSTSHDTPGDSDLLAIADDTVNETNDAAVLEFDFDVPQGEEEVFFNFVFASDEYNEFVDEFNDVFGFFLNPEDNSPEDANVALINGDPVSINTVNTMDNSDVFNNNDPSDTDTPFNTEADGFTDVLQVEADVNPGEENTFKLAIADANDTALDAWVLIEGESLSTDPDPDPQPGDGEVELSDKIQARAWYDGGGGNGPGGDVGDNVNQDDEQVFLDGTLRQVLGALSSGKGVPLDGDESTDTDFDETSDPPDDTARDCYTAADDVHYIGFEWWVPREVGNEIQSDSVTFDLGFYTEQCRNNDGSGTATNGGSASQNASITVNGDSSGDGGNEQHVVNIIVGSEDDGDSLNEVVVDYQSGSADISNVGQGDLTLSQNGTDITGDISGVSGGNNGTTLTVTIGGNNTLSAGDSLTLETNNEVQDSGADGGTAEISVNGGTTSNAAF</sequence>
<feature type="region of interest" description="Disordered" evidence="1">
    <location>
        <begin position="555"/>
        <end position="584"/>
    </location>
</feature>
<feature type="compositionally biased region" description="Polar residues" evidence="1">
    <location>
        <begin position="202"/>
        <end position="222"/>
    </location>
</feature>